<name>A0A1R1Y861_9FUNG</name>
<dbReference type="Proteomes" id="UP000187429">
    <property type="component" value="Unassembled WGS sequence"/>
</dbReference>
<gene>
    <name evidence="2" type="ORF">AYI69_g5128</name>
</gene>
<proteinExistence type="predicted"/>
<evidence type="ECO:0000313" key="2">
    <source>
        <dbReference type="EMBL" id="OMJ23070.1"/>
    </source>
</evidence>
<feature type="chain" id="PRO_5013204029" evidence="1">
    <location>
        <begin position="20"/>
        <end position="324"/>
    </location>
</feature>
<keyword evidence="1" id="KW-0732">Signal</keyword>
<evidence type="ECO:0000256" key="1">
    <source>
        <dbReference type="SAM" id="SignalP"/>
    </source>
</evidence>
<evidence type="ECO:0000313" key="3">
    <source>
        <dbReference type="Proteomes" id="UP000187429"/>
    </source>
</evidence>
<reference evidence="3" key="1">
    <citation type="submission" date="2017-01" db="EMBL/GenBank/DDBJ databases">
        <authorList>
            <person name="Wang Y."/>
            <person name="White M."/>
            <person name="Kvist S."/>
            <person name="Moncalvo J.-M."/>
        </authorList>
    </citation>
    <scope>NUCLEOTIDE SEQUENCE [LARGE SCALE GENOMIC DNA]</scope>
    <source>
        <strain evidence="3">ID-206-W2</strain>
    </source>
</reference>
<keyword evidence="3" id="KW-1185">Reference proteome</keyword>
<dbReference type="EMBL" id="LSSM01002101">
    <property type="protein sequence ID" value="OMJ23070.1"/>
    <property type="molecule type" value="Genomic_DNA"/>
</dbReference>
<dbReference type="AlphaFoldDB" id="A0A1R1Y861"/>
<sequence length="324" mass="37167">MRFAHVFSALSAACAGTLMISSMVSQPADMANRTLLSGDLKTADVREFLGRREYAGVISNKCGDENAVLTDFTNTIDDLDTDILNGLKDIIGVPAIMRNSLANPMKEVKDVNLIASFEKFLEKKPDQFKNSLNAIEFLKGGGFYLRNDKSPFIRCGGKKVFHSSIVRFLNIFDLDKIGTTNENEESYLDRYVYFITIQIEDYDISEKIRCAFFQFSKDFLEFYKYILTLKGKLAITEDEIKDRINAEIDDDDEIDYNDPETIKTIQDLQVNKIVDIMNNEIPKQCYFVYDLYKKLESFCKEEFKKINDYTEILSQKINPPPSSK</sequence>
<organism evidence="2 3">
    <name type="scientific">Smittium culicis</name>
    <dbReference type="NCBI Taxonomy" id="133412"/>
    <lineage>
        <taxon>Eukaryota</taxon>
        <taxon>Fungi</taxon>
        <taxon>Fungi incertae sedis</taxon>
        <taxon>Zoopagomycota</taxon>
        <taxon>Kickxellomycotina</taxon>
        <taxon>Harpellomycetes</taxon>
        <taxon>Harpellales</taxon>
        <taxon>Legeriomycetaceae</taxon>
        <taxon>Smittium</taxon>
    </lineage>
</organism>
<accession>A0A1R1Y861</accession>
<feature type="signal peptide" evidence="1">
    <location>
        <begin position="1"/>
        <end position="19"/>
    </location>
</feature>
<protein>
    <submittedName>
        <fullName evidence="2">Uncharacterized protein</fullName>
    </submittedName>
</protein>
<comment type="caution">
    <text evidence="2">The sequence shown here is derived from an EMBL/GenBank/DDBJ whole genome shotgun (WGS) entry which is preliminary data.</text>
</comment>